<comment type="caution">
    <text evidence="13">The sequence shown here is derived from an EMBL/GenBank/DDBJ whole genome shotgun (WGS) entry which is preliminary data.</text>
</comment>
<dbReference type="SUPFAM" id="SSF54160">
    <property type="entry name" value="Chromo domain-like"/>
    <property type="match status" value="1"/>
</dbReference>
<gene>
    <name evidence="13" type="primary">MET2A</name>
    <name evidence="13" type="ORF">QJS10_CPB13g01514</name>
</gene>
<dbReference type="PROSITE" id="PS00598">
    <property type="entry name" value="CHROMO_1"/>
    <property type="match status" value="1"/>
</dbReference>
<reference evidence="13" key="1">
    <citation type="journal article" date="2023" name="Nat. Commun.">
        <title>Diploid and tetraploid genomes of Acorus and the evolution of monocots.</title>
        <authorList>
            <person name="Ma L."/>
            <person name="Liu K.W."/>
            <person name="Li Z."/>
            <person name="Hsiao Y.Y."/>
            <person name="Qi Y."/>
            <person name="Fu T."/>
            <person name="Tang G.D."/>
            <person name="Zhang D."/>
            <person name="Sun W.H."/>
            <person name="Liu D.K."/>
            <person name="Li Y."/>
            <person name="Chen G.Z."/>
            <person name="Liu X.D."/>
            <person name="Liao X.Y."/>
            <person name="Jiang Y.T."/>
            <person name="Yu X."/>
            <person name="Hao Y."/>
            <person name="Huang J."/>
            <person name="Zhao X.W."/>
            <person name="Ke S."/>
            <person name="Chen Y.Y."/>
            <person name="Wu W.L."/>
            <person name="Hsu J.L."/>
            <person name="Lin Y.F."/>
            <person name="Huang M.D."/>
            <person name="Li C.Y."/>
            <person name="Huang L."/>
            <person name="Wang Z.W."/>
            <person name="Zhao X."/>
            <person name="Zhong W.Y."/>
            <person name="Peng D.H."/>
            <person name="Ahmad S."/>
            <person name="Lan S."/>
            <person name="Zhang J.S."/>
            <person name="Tsai W.C."/>
            <person name="Van de Peer Y."/>
            <person name="Liu Z.J."/>
        </authorList>
    </citation>
    <scope>NUCLEOTIDE SEQUENCE</scope>
    <source>
        <strain evidence="13">CP</strain>
    </source>
</reference>
<evidence type="ECO:0000256" key="9">
    <source>
        <dbReference type="PROSITE-ProRule" id="PRU01016"/>
    </source>
</evidence>
<dbReference type="Gene3D" id="2.30.30.490">
    <property type="match status" value="1"/>
</dbReference>
<keyword evidence="7" id="KW-0539">Nucleus</keyword>
<dbReference type="CDD" id="cd18635">
    <property type="entry name" value="CD_CMT3_like"/>
    <property type="match status" value="1"/>
</dbReference>
<evidence type="ECO:0000256" key="10">
    <source>
        <dbReference type="SAM" id="MobiDB-lite"/>
    </source>
</evidence>
<dbReference type="Pfam" id="PF00385">
    <property type="entry name" value="Chromo"/>
    <property type="match status" value="1"/>
</dbReference>
<dbReference type="Pfam" id="PF00145">
    <property type="entry name" value="DNA_methylase"/>
    <property type="match status" value="1"/>
</dbReference>
<comment type="catalytic activity">
    <reaction evidence="8">
        <text>a 2'-deoxycytidine in DNA + S-adenosyl-L-methionine = a 5-methyl-2'-deoxycytidine in DNA + S-adenosyl-L-homocysteine + H(+)</text>
        <dbReference type="Rhea" id="RHEA:13681"/>
        <dbReference type="Rhea" id="RHEA-COMP:11369"/>
        <dbReference type="Rhea" id="RHEA-COMP:11370"/>
        <dbReference type="ChEBI" id="CHEBI:15378"/>
        <dbReference type="ChEBI" id="CHEBI:57856"/>
        <dbReference type="ChEBI" id="CHEBI:59789"/>
        <dbReference type="ChEBI" id="CHEBI:85452"/>
        <dbReference type="ChEBI" id="CHEBI:85454"/>
        <dbReference type="EC" id="2.1.1.37"/>
    </reaction>
</comment>
<dbReference type="GO" id="GO:0032259">
    <property type="term" value="P:methylation"/>
    <property type="evidence" value="ECO:0007669"/>
    <property type="project" value="UniProtKB-KW"/>
</dbReference>
<dbReference type="PROSITE" id="PS51679">
    <property type="entry name" value="SAM_MT_C5"/>
    <property type="match status" value="1"/>
</dbReference>
<keyword evidence="14" id="KW-1185">Reference proteome</keyword>
<dbReference type="PROSITE" id="PS00094">
    <property type="entry name" value="C5_MTASE_1"/>
    <property type="match status" value="1"/>
</dbReference>
<evidence type="ECO:0000256" key="5">
    <source>
        <dbReference type="ARBA" id="ARBA00022691"/>
    </source>
</evidence>
<feature type="region of interest" description="Disordered" evidence="10">
    <location>
        <begin position="55"/>
        <end position="107"/>
    </location>
</feature>
<dbReference type="InterPro" id="IPR029063">
    <property type="entry name" value="SAM-dependent_MTases_sf"/>
</dbReference>
<dbReference type="InterPro" id="IPR023779">
    <property type="entry name" value="Chromodomain_CS"/>
</dbReference>
<dbReference type="InterPro" id="IPR000953">
    <property type="entry name" value="Chromo/chromo_shadow_dom"/>
</dbReference>
<evidence type="ECO:0000256" key="2">
    <source>
        <dbReference type="ARBA" id="ARBA00011975"/>
    </source>
</evidence>
<feature type="active site" evidence="9">
    <location>
        <position position="563"/>
    </location>
</feature>
<dbReference type="GO" id="GO:0005634">
    <property type="term" value="C:nucleus"/>
    <property type="evidence" value="ECO:0007669"/>
    <property type="project" value="UniProtKB-SubCell"/>
</dbReference>
<name>A0AAV9DJC0_ACOCL</name>
<feature type="region of interest" description="Disordered" evidence="10">
    <location>
        <begin position="458"/>
        <end position="480"/>
    </location>
</feature>
<dbReference type="EMBL" id="JAUJYO010000013">
    <property type="protein sequence ID" value="KAK1300353.1"/>
    <property type="molecule type" value="Genomic_DNA"/>
</dbReference>
<dbReference type="SMART" id="SM00298">
    <property type="entry name" value="CHROMO"/>
    <property type="match status" value="1"/>
</dbReference>
<keyword evidence="3 9" id="KW-0489">Methyltransferase</keyword>
<dbReference type="SUPFAM" id="SSF53335">
    <property type="entry name" value="S-adenosyl-L-methionine-dependent methyltransferases"/>
    <property type="match status" value="1"/>
</dbReference>
<dbReference type="InterPro" id="IPR050390">
    <property type="entry name" value="C5-Methyltransferase"/>
</dbReference>
<dbReference type="GO" id="GO:0044027">
    <property type="term" value="P:negative regulation of gene expression via chromosomal CpG island methylation"/>
    <property type="evidence" value="ECO:0007669"/>
    <property type="project" value="TreeGrafter"/>
</dbReference>
<dbReference type="InterPro" id="IPR016197">
    <property type="entry name" value="Chromo-like_dom_sf"/>
</dbReference>
<dbReference type="Gene3D" id="3.40.50.150">
    <property type="entry name" value="Vaccinia Virus protein VP39"/>
    <property type="match status" value="1"/>
</dbReference>
<feature type="region of interest" description="Disordered" evidence="10">
    <location>
        <begin position="344"/>
        <end position="371"/>
    </location>
</feature>
<feature type="compositionally biased region" description="Basic residues" evidence="10">
    <location>
        <begin position="94"/>
        <end position="103"/>
    </location>
</feature>
<dbReference type="Proteomes" id="UP001180020">
    <property type="component" value="Unassembled WGS sequence"/>
</dbReference>
<dbReference type="InterPro" id="IPR001525">
    <property type="entry name" value="C5_MeTfrase"/>
</dbReference>
<evidence type="ECO:0000313" key="14">
    <source>
        <dbReference type="Proteomes" id="UP001180020"/>
    </source>
</evidence>
<organism evidence="13 14">
    <name type="scientific">Acorus calamus</name>
    <name type="common">Sweet flag</name>
    <dbReference type="NCBI Taxonomy" id="4465"/>
    <lineage>
        <taxon>Eukaryota</taxon>
        <taxon>Viridiplantae</taxon>
        <taxon>Streptophyta</taxon>
        <taxon>Embryophyta</taxon>
        <taxon>Tracheophyta</taxon>
        <taxon>Spermatophyta</taxon>
        <taxon>Magnoliopsida</taxon>
        <taxon>Liliopsida</taxon>
        <taxon>Acoraceae</taxon>
        <taxon>Acorus</taxon>
    </lineage>
</organism>
<feature type="compositionally biased region" description="Acidic residues" evidence="10">
    <location>
        <begin position="459"/>
        <end position="475"/>
    </location>
</feature>
<dbReference type="PANTHER" id="PTHR10629">
    <property type="entry name" value="CYTOSINE-SPECIFIC METHYLTRANSFERASE"/>
    <property type="match status" value="1"/>
</dbReference>
<feature type="compositionally biased region" description="Low complexity" evidence="10">
    <location>
        <begin position="344"/>
        <end position="363"/>
    </location>
</feature>
<dbReference type="PROSITE" id="PS51038">
    <property type="entry name" value="BAH"/>
    <property type="match status" value="1"/>
</dbReference>
<dbReference type="PANTHER" id="PTHR10629:SF50">
    <property type="entry name" value="DNA (CYTOSINE-5)-METHYLTRANSFERASE CMT3"/>
    <property type="match status" value="1"/>
</dbReference>
<dbReference type="InterPro" id="IPR018117">
    <property type="entry name" value="C5_DNA_meth_AS"/>
</dbReference>
<dbReference type="AlphaFoldDB" id="A0AAV9DJC0"/>
<evidence type="ECO:0000259" key="12">
    <source>
        <dbReference type="PROSITE" id="PS51038"/>
    </source>
</evidence>
<dbReference type="FunFam" id="3.90.120.10:FF:000003">
    <property type="entry name" value="DNA (cytosine-5)-methyltransferase 1"/>
    <property type="match status" value="1"/>
</dbReference>
<dbReference type="Gene3D" id="3.90.120.10">
    <property type="entry name" value="DNA Methylase, subunit A, domain 2"/>
    <property type="match status" value="1"/>
</dbReference>
<dbReference type="InterPro" id="IPR043151">
    <property type="entry name" value="BAH_sf"/>
</dbReference>
<dbReference type="EC" id="2.1.1.37" evidence="2"/>
<dbReference type="Pfam" id="PF01426">
    <property type="entry name" value="BAH"/>
    <property type="match status" value="1"/>
</dbReference>
<keyword evidence="5 9" id="KW-0949">S-adenosyl-L-methionine</keyword>
<evidence type="ECO:0000256" key="8">
    <source>
        <dbReference type="ARBA" id="ARBA00047422"/>
    </source>
</evidence>
<dbReference type="InterPro" id="IPR023780">
    <property type="entry name" value="Chromo_domain"/>
</dbReference>
<keyword evidence="4 9" id="KW-0808">Transferase</keyword>
<evidence type="ECO:0000313" key="13">
    <source>
        <dbReference type="EMBL" id="KAK1300353.1"/>
    </source>
</evidence>
<evidence type="ECO:0000256" key="3">
    <source>
        <dbReference type="ARBA" id="ARBA00022603"/>
    </source>
</evidence>
<dbReference type="PRINTS" id="PR00105">
    <property type="entry name" value="C5METTRFRASE"/>
</dbReference>
<sequence>MILKYILNTDQKFPNFVNPAQTSTFKIFFRLFTSPSVLSKTLNFSVSLSLSLSHTHISASSSDPPTMSSRTEKRSSRKRPPSKSPMDDESTSKSRSRRSRAKKGVPDDGEVVYEEIEVLYDEEEEEEVGEMQLAVAKRKTCKRKASEASGASMKGGLEGSEDPCWFVGDAVPPNVARERWPHRYNDEKVFDKGPICSFKKVDGVFGDEIVKAKRHFNQASVDDIVYNLNDDVYVSGEEGEDHYIAKIIEFFESLDGQLYFTAQWFFRVEDTVIKKEHVTNHEKKRVFISDVKDDNLLDCISKKICIVRVPPNVDLTAKMNTIPSCDLYYDMSYSPNYSTFANISADSETPSESSSTISSSEAGSPRDETQFNGKRELTLLDVFSGCGGMSTGLCLGAKESSVKLVTRWAVDMNEHACKSLQFNHPETKVRNEKAGNFLLLLKEWEKLCTHRGLIRSDETVEDMENDGEEDDEPLDDGSPVPKGEYEVLKFIDICYGDPNETGKSELMLKVRWKGYGEEDDTWEPMEGLSKCQERIDRFVRAGCKAKILPLPGDVDIICGGPPCQGISGFNRFRDFKNPMNDPKNAQVKVFMDLVEYLKPRYVLMENVVDILKFAKGYIGRFALSRLVEMNYQSRLGIMAAGCYGLPQFRIRMFLWGAHPTENLPQFPLPTHEVVVRGGIPNEFEQNAVAYNKICGPELQSALKLGDAISDLPAVANDESRDEMDYVEGPQTEFQSNIRSLSHVSSSLTESTPNMRLLDHRPYQMNEDDYMRVCEIPKHKGANFRDLPGVCVDANGVCSLDPSVERVYLPSKKPIVPDYAISFMKGKSLKPFGRLWWDETVPTVVTRPEPHNQIILHPVQDRVLTVRENARLQGFPDCYKFAGPMKERYIQVGNAVAVPVARSLGYALGMAYRGT</sequence>
<dbReference type="SMART" id="SM00439">
    <property type="entry name" value="BAH"/>
    <property type="match status" value="1"/>
</dbReference>
<dbReference type="InterPro" id="IPR001025">
    <property type="entry name" value="BAH_dom"/>
</dbReference>
<feature type="compositionally biased region" description="Low complexity" evidence="10">
    <location>
        <begin position="55"/>
        <end position="69"/>
    </location>
</feature>
<evidence type="ECO:0000256" key="7">
    <source>
        <dbReference type="ARBA" id="ARBA00023242"/>
    </source>
</evidence>
<evidence type="ECO:0000259" key="11">
    <source>
        <dbReference type="PROSITE" id="PS50013"/>
    </source>
</evidence>
<proteinExistence type="inferred from homology"/>
<comment type="similarity">
    <text evidence="9">Belongs to the class I-like SAM-binding methyltransferase superfamily. C5-methyltransferase family.</text>
</comment>
<evidence type="ECO:0000256" key="6">
    <source>
        <dbReference type="ARBA" id="ARBA00023125"/>
    </source>
</evidence>
<reference evidence="13" key="2">
    <citation type="submission" date="2023-06" db="EMBL/GenBank/DDBJ databases">
        <authorList>
            <person name="Ma L."/>
            <person name="Liu K.-W."/>
            <person name="Li Z."/>
            <person name="Hsiao Y.-Y."/>
            <person name="Qi Y."/>
            <person name="Fu T."/>
            <person name="Tang G."/>
            <person name="Zhang D."/>
            <person name="Sun W.-H."/>
            <person name="Liu D.-K."/>
            <person name="Li Y."/>
            <person name="Chen G.-Z."/>
            <person name="Liu X.-D."/>
            <person name="Liao X.-Y."/>
            <person name="Jiang Y.-T."/>
            <person name="Yu X."/>
            <person name="Hao Y."/>
            <person name="Huang J."/>
            <person name="Zhao X.-W."/>
            <person name="Ke S."/>
            <person name="Chen Y.-Y."/>
            <person name="Wu W.-L."/>
            <person name="Hsu J.-L."/>
            <person name="Lin Y.-F."/>
            <person name="Huang M.-D."/>
            <person name="Li C.-Y."/>
            <person name="Huang L."/>
            <person name="Wang Z.-W."/>
            <person name="Zhao X."/>
            <person name="Zhong W.-Y."/>
            <person name="Peng D.-H."/>
            <person name="Ahmad S."/>
            <person name="Lan S."/>
            <person name="Zhang J.-S."/>
            <person name="Tsai W.-C."/>
            <person name="Van De Peer Y."/>
            <person name="Liu Z.-J."/>
        </authorList>
    </citation>
    <scope>NUCLEOTIDE SEQUENCE</scope>
    <source>
        <strain evidence="13">CP</strain>
        <tissue evidence="13">Leaves</tissue>
    </source>
</reference>
<keyword evidence="6" id="KW-0238">DNA-binding</keyword>
<dbReference type="GO" id="GO:0003677">
    <property type="term" value="F:DNA binding"/>
    <property type="evidence" value="ECO:0007669"/>
    <property type="project" value="UniProtKB-KW"/>
</dbReference>
<accession>A0AAV9DJC0</accession>
<dbReference type="GO" id="GO:0003886">
    <property type="term" value="F:DNA (cytosine-5-)-methyltransferase activity"/>
    <property type="evidence" value="ECO:0007669"/>
    <property type="project" value="UniProtKB-EC"/>
</dbReference>
<feature type="domain" description="Chromo" evidence="11">
    <location>
        <begin position="485"/>
        <end position="538"/>
    </location>
</feature>
<evidence type="ECO:0000256" key="1">
    <source>
        <dbReference type="ARBA" id="ARBA00004123"/>
    </source>
</evidence>
<dbReference type="PROSITE" id="PS50013">
    <property type="entry name" value="CHROMO_2"/>
    <property type="match status" value="1"/>
</dbReference>
<feature type="domain" description="BAH" evidence="12">
    <location>
        <begin position="224"/>
        <end position="344"/>
    </location>
</feature>
<dbReference type="GO" id="GO:0003682">
    <property type="term" value="F:chromatin binding"/>
    <property type="evidence" value="ECO:0007669"/>
    <property type="project" value="InterPro"/>
</dbReference>
<protein>
    <recommendedName>
        <fullName evidence="2">DNA (cytosine-5-)-methyltransferase</fullName>
        <ecNumber evidence="2">2.1.1.37</ecNumber>
    </recommendedName>
</protein>
<comment type="subcellular location">
    <subcellularLocation>
        <location evidence="1">Nucleus</location>
    </subcellularLocation>
</comment>
<evidence type="ECO:0000256" key="4">
    <source>
        <dbReference type="ARBA" id="ARBA00022679"/>
    </source>
</evidence>